<sequence length="40" mass="4677">MKINKKKGTCDVERRCYGEGETTATVERPSRQQRYKNEEG</sequence>
<evidence type="ECO:0000313" key="3">
    <source>
        <dbReference type="Proteomes" id="UP000634136"/>
    </source>
</evidence>
<evidence type="ECO:0000313" key="2">
    <source>
        <dbReference type="EMBL" id="KAF7839174.1"/>
    </source>
</evidence>
<feature type="region of interest" description="Disordered" evidence="1">
    <location>
        <begin position="20"/>
        <end position="40"/>
    </location>
</feature>
<protein>
    <submittedName>
        <fullName evidence="2">Uncharacterized protein</fullName>
    </submittedName>
</protein>
<name>A0A835CEF6_9FABA</name>
<organism evidence="2 3">
    <name type="scientific">Senna tora</name>
    <dbReference type="NCBI Taxonomy" id="362788"/>
    <lineage>
        <taxon>Eukaryota</taxon>
        <taxon>Viridiplantae</taxon>
        <taxon>Streptophyta</taxon>
        <taxon>Embryophyta</taxon>
        <taxon>Tracheophyta</taxon>
        <taxon>Spermatophyta</taxon>
        <taxon>Magnoliopsida</taxon>
        <taxon>eudicotyledons</taxon>
        <taxon>Gunneridae</taxon>
        <taxon>Pentapetalae</taxon>
        <taxon>rosids</taxon>
        <taxon>fabids</taxon>
        <taxon>Fabales</taxon>
        <taxon>Fabaceae</taxon>
        <taxon>Caesalpinioideae</taxon>
        <taxon>Cassia clade</taxon>
        <taxon>Senna</taxon>
    </lineage>
</organism>
<dbReference type="EMBL" id="JAAIUW010000003">
    <property type="protein sequence ID" value="KAF7839174.1"/>
    <property type="molecule type" value="Genomic_DNA"/>
</dbReference>
<dbReference type="AlphaFoldDB" id="A0A835CEF6"/>
<keyword evidence="3" id="KW-1185">Reference proteome</keyword>
<comment type="caution">
    <text evidence="2">The sequence shown here is derived from an EMBL/GenBank/DDBJ whole genome shotgun (WGS) entry which is preliminary data.</text>
</comment>
<proteinExistence type="predicted"/>
<evidence type="ECO:0000256" key="1">
    <source>
        <dbReference type="SAM" id="MobiDB-lite"/>
    </source>
</evidence>
<accession>A0A835CEF6</accession>
<dbReference type="Proteomes" id="UP000634136">
    <property type="component" value="Unassembled WGS sequence"/>
</dbReference>
<reference evidence="2" key="1">
    <citation type="submission" date="2020-09" db="EMBL/GenBank/DDBJ databases">
        <title>Genome-Enabled Discovery of Anthraquinone Biosynthesis in Senna tora.</title>
        <authorList>
            <person name="Kang S.-H."/>
            <person name="Pandey R.P."/>
            <person name="Lee C.-M."/>
            <person name="Sim J.-S."/>
            <person name="Jeong J.-T."/>
            <person name="Choi B.-S."/>
            <person name="Jung M."/>
            <person name="Ginzburg D."/>
            <person name="Zhao K."/>
            <person name="Won S.Y."/>
            <person name="Oh T.-J."/>
            <person name="Yu Y."/>
            <person name="Kim N.-H."/>
            <person name="Lee O.R."/>
            <person name="Lee T.-H."/>
            <person name="Bashyal P."/>
            <person name="Kim T.-S."/>
            <person name="Lee W.-H."/>
            <person name="Kawkins C."/>
            <person name="Kim C.-K."/>
            <person name="Kim J.S."/>
            <person name="Ahn B.O."/>
            <person name="Rhee S.Y."/>
            <person name="Sohng J.K."/>
        </authorList>
    </citation>
    <scope>NUCLEOTIDE SEQUENCE</scope>
    <source>
        <tissue evidence="2">Leaf</tissue>
    </source>
</reference>
<gene>
    <name evidence="2" type="ORF">G2W53_007656</name>
</gene>